<keyword evidence="3 5" id="KW-0175">Coiled coil</keyword>
<dbReference type="PANTHER" id="PTHR15751">
    <property type="entry name" value="TRAFFICKING KINESIN-BINDING PROTEIN"/>
    <property type="match status" value="1"/>
</dbReference>
<dbReference type="GO" id="GO:0048311">
    <property type="term" value="P:mitochondrion distribution"/>
    <property type="evidence" value="ECO:0007669"/>
    <property type="project" value="TreeGrafter"/>
</dbReference>
<evidence type="ECO:0000256" key="1">
    <source>
        <dbReference type="ARBA" id="ARBA00004173"/>
    </source>
</evidence>
<organism evidence="9 10">
    <name type="scientific">Dreissena polymorpha</name>
    <name type="common">Zebra mussel</name>
    <name type="synonym">Mytilus polymorpha</name>
    <dbReference type="NCBI Taxonomy" id="45954"/>
    <lineage>
        <taxon>Eukaryota</taxon>
        <taxon>Metazoa</taxon>
        <taxon>Spiralia</taxon>
        <taxon>Lophotrochozoa</taxon>
        <taxon>Mollusca</taxon>
        <taxon>Bivalvia</taxon>
        <taxon>Autobranchia</taxon>
        <taxon>Heteroconchia</taxon>
        <taxon>Euheterodonta</taxon>
        <taxon>Imparidentia</taxon>
        <taxon>Neoheterodontei</taxon>
        <taxon>Myida</taxon>
        <taxon>Dreissenoidea</taxon>
        <taxon>Dreissenidae</taxon>
        <taxon>Dreissena</taxon>
    </lineage>
</organism>
<accession>A0A9D4DUD8</accession>
<evidence type="ECO:0000256" key="4">
    <source>
        <dbReference type="ARBA" id="ARBA00023128"/>
    </source>
</evidence>
<dbReference type="AlphaFoldDB" id="A0A9D4DUD8"/>
<evidence type="ECO:0000256" key="3">
    <source>
        <dbReference type="ARBA" id="ARBA00023054"/>
    </source>
</evidence>
<proteinExistence type="inferred from homology"/>
<feature type="region of interest" description="Disordered" evidence="6">
    <location>
        <begin position="388"/>
        <end position="430"/>
    </location>
</feature>
<dbReference type="GO" id="GO:0031410">
    <property type="term" value="C:cytoplasmic vesicle"/>
    <property type="evidence" value="ECO:0007669"/>
    <property type="project" value="TreeGrafter"/>
</dbReference>
<feature type="domain" description="Trafficking kinesin-binding protein C-terminal" evidence="7">
    <location>
        <begin position="301"/>
        <end position="455"/>
    </location>
</feature>
<evidence type="ECO:0008006" key="11">
    <source>
        <dbReference type="Google" id="ProtNLM"/>
    </source>
</evidence>
<comment type="similarity">
    <text evidence="2">Belongs to the milton family.</text>
</comment>
<feature type="domain" description="HAP1 N-terminal" evidence="8">
    <location>
        <begin position="1"/>
        <end position="240"/>
    </location>
</feature>
<dbReference type="InterPro" id="IPR051946">
    <property type="entry name" value="Intracell_Traff-Reg"/>
</dbReference>
<dbReference type="SMART" id="SM01423">
    <property type="entry name" value="Milton"/>
    <property type="match status" value="1"/>
</dbReference>
<feature type="region of interest" description="Disordered" evidence="6">
    <location>
        <begin position="758"/>
        <end position="794"/>
    </location>
</feature>
<gene>
    <name evidence="9" type="ORF">DPMN_188775</name>
</gene>
<feature type="compositionally biased region" description="Basic and acidic residues" evidence="6">
    <location>
        <begin position="388"/>
        <end position="409"/>
    </location>
</feature>
<keyword evidence="10" id="KW-1185">Reference proteome</keyword>
<dbReference type="SMART" id="SM01424">
    <property type="entry name" value="HAP1_N"/>
    <property type="match status" value="1"/>
</dbReference>
<keyword evidence="4" id="KW-0496">Mitochondrion</keyword>
<feature type="compositionally biased region" description="Polar residues" evidence="6">
    <location>
        <begin position="585"/>
        <end position="599"/>
    </location>
</feature>
<dbReference type="InterPro" id="IPR006933">
    <property type="entry name" value="HAP1_N"/>
</dbReference>
<evidence type="ECO:0000313" key="10">
    <source>
        <dbReference type="Proteomes" id="UP000828390"/>
    </source>
</evidence>
<evidence type="ECO:0000259" key="7">
    <source>
        <dbReference type="SMART" id="SM01423"/>
    </source>
</evidence>
<dbReference type="Gene3D" id="1.10.287.1490">
    <property type="match status" value="1"/>
</dbReference>
<feature type="compositionally biased region" description="Polar residues" evidence="6">
    <location>
        <begin position="763"/>
        <end position="777"/>
    </location>
</feature>
<evidence type="ECO:0000256" key="6">
    <source>
        <dbReference type="SAM" id="MobiDB-lite"/>
    </source>
</evidence>
<name>A0A9D4DUD8_DREPO</name>
<feature type="coiled-coil region" evidence="5">
    <location>
        <begin position="97"/>
        <end position="240"/>
    </location>
</feature>
<sequence>MTKTYNDIEAVTRLLEEKERDLELAAKIGQTLLEKNKHFEEKNEHLEELVAQANERINQLRHDLCMKEELLRIYSQTYDGADGSSTPGSSTPEDACLPVLQKKVKTLEEENLQLHLETTKLKSATDGLEDREHKLVSDCVQQLEEVHQQLAQFAKELTEKTEECAEQKDEISNLLHQIIALQKRIRTLTAENMDLHKTLEAAHDSQNYLTREIADLKEKNEELLALLEETQEELRKFRSRERPSVVRNGFMSSSLHNSTGESLASELENSLRSEVDYPKGYSPMERRKHTWKVFETAKAVRSACRQSSASASLLGAEAEDSRSVSNRSSMYFSDNESGVSDLHASDMESLHGGNKRLGVPGGNDLQMALRRLSLRRANELNEIDYAKQQKEREHLRERVNSDVMERSDTESTTPGRCPSPDSQVSANSGYLSMTGSGHYYKMPEKLRIVKPLEGSVTLRKWQMLATPHLGAIFESRPGVQIKGEKKIPESEPEVYTLSDYEEDDDLGAIPNRFQESQGVFTFTDSRVAHPSESSRVTPCTSSTAPRMAICTQTAAMGTSTYSMSLGLASILNERDIKPDEDHSRSSSPLHRPVSSNPSRFPSIVSDRHFVPVGNLTPATTLTLTTNNYRLIPSPSSSTPRSSTGQGDRSYLGQGDRSYLGQGHDSGTNIDQQLKSLNSMNSASVSSSSNTSSWVSAIAGHMPGSVQGLGRGLMVVGQPSSSPVVSGETNPPGVINKLKNTGFSLYGFITGVTPSCSDNDKTGGTHNAQISQNSDNLRPNSLSLPQSTSLPNLTLSTSSSSWSTSVAMAASGSGATNNCSSTSSVQEKGKKSQLGSLLSSRTAGGVLGALAKLHRDSSL</sequence>
<reference evidence="9" key="1">
    <citation type="journal article" date="2019" name="bioRxiv">
        <title>The Genome of the Zebra Mussel, Dreissena polymorpha: A Resource for Invasive Species Research.</title>
        <authorList>
            <person name="McCartney M.A."/>
            <person name="Auch B."/>
            <person name="Kono T."/>
            <person name="Mallez S."/>
            <person name="Zhang Y."/>
            <person name="Obille A."/>
            <person name="Becker A."/>
            <person name="Abrahante J.E."/>
            <person name="Garbe J."/>
            <person name="Badalamenti J.P."/>
            <person name="Herman A."/>
            <person name="Mangelson H."/>
            <person name="Liachko I."/>
            <person name="Sullivan S."/>
            <person name="Sone E.D."/>
            <person name="Koren S."/>
            <person name="Silverstein K.A.T."/>
            <person name="Beckman K.B."/>
            <person name="Gohl D.M."/>
        </authorList>
    </citation>
    <scope>NUCLEOTIDE SEQUENCE</scope>
    <source>
        <strain evidence="9">Duluth1</strain>
        <tissue evidence="9">Whole animal</tissue>
    </source>
</reference>
<dbReference type="Pfam" id="PF12448">
    <property type="entry name" value="Milton"/>
    <property type="match status" value="1"/>
</dbReference>
<feature type="compositionally biased region" description="Polar residues" evidence="6">
    <location>
        <begin position="323"/>
        <end position="337"/>
    </location>
</feature>
<feature type="compositionally biased region" description="Low complexity" evidence="6">
    <location>
        <begin position="626"/>
        <end position="643"/>
    </location>
</feature>
<dbReference type="Pfam" id="PF04849">
    <property type="entry name" value="HAP1_N"/>
    <property type="match status" value="1"/>
</dbReference>
<feature type="region of interest" description="Disordered" evidence="6">
    <location>
        <begin position="709"/>
        <end position="728"/>
    </location>
</feature>
<evidence type="ECO:0000313" key="9">
    <source>
        <dbReference type="EMBL" id="KAH3754114.1"/>
    </source>
</evidence>
<evidence type="ECO:0000256" key="2">
    <source>
        <dbReference type="ARBA" id="ARBA00007007"/>
    </source>
</evidence>
<reference evidence="9" key="2">
    <citation type="submission" date="2020-11" db="EMBL/GenBank/DDBJ databases">
        <authorList>
            <person name="McCartney M.A."/>
            <person name="Auch B."/>
            <person name="Kono T."/>
            <person name="Mallez S."/>
            <person name="Becker A."/>
            <person name="Gohl D.M."/>
            <person name="Silverstein K.A.T."/>
            <person name="Koren S."/>
            <person name="Bechman K.B."/>
            <person name="Herman A."/>
            <person name="Abrahante J.E."/>
            <person name="Garbe J."/>
        </authorList>
    </citation>
    <scope>NUCLEOTIDE SEQUENCE</scope>
    <source>
        <strain evidence="9">Duluth1</strain>
        <tissue evidence="9">Whole animal</tissue>
    </source>
</reference>
<protein>
    <recommendedName>
        <fullName evidence="11">Trafficking kinesin-binding protein milt</fullName>
    </recommendedName>
</protein>
<dbReference type="EMBL" id="JAIWYP010000010">
    <property type="protein sequence ID" value="KAH3754114.1"/>
    <property type="molecule type" value="Genomic_DNA"/>
</dbReference>
<feature type="region of interest" description="Disordered" evidence="6">
    <location>
        <begin position="308"/>
        <end position="337"/>
    </location>
</feature>
<dbReference type="GO" id="GO:0005739">
    <property type="term" value="C:mitochondrion"/>
    <property type="evidence" value="ECO:0007669"/>
    <property type="project" value="UniProtKB-SubCell"/>
</dbReference>
<dbReference type="GO" id="GO:0017022">
    <property type="term" value="F:myosin binding"/>
    <property type="evidence" value="ECO:0007669"/>
    <property type="project" value="TreeGrafter"/>
</dbReference>
<feature type="region of interest" description="Disordered" evidence="6">
    <location>
        <begin position="577"/>
        <end position="600"/>
    </location>
</feature>
<feature type="compositionally biased region" description="Low complexity" evidence="6">
    <location>
        <begin position="778"/>
        <end position="794"/>
    </location>
</feature>
<feature type="compositionally biased region" description="Polar residues" evidence="6">
    <location>
        <begin position="410"/>
        <end position="430"/>
    </location>
</feature>
<dbReference type="GO" id="GO:0047496">
    <property type="term" value="P:vesicle transport along microtubule"/>
    <property type="evidence" value="ECO:0007669"/>
    <property type="project" value="TreeGrafter"/>
</dbReference>
<feature type="coiled-coil region" evidence="5">
    <location>
        <begin position="8"/>
        <end position="63"/>
    </location>
</feature>
<feature type="region of interest" description="Disordered" evidence="6">
    <location>
        <begin position="626"/>
        <end position="670"/>
    </location>
</feature>
<dbReference type="InterPro" id="IPR022154">
    <property type="entry name" value="TRAK1/2_C"/>
</dbReference>
<feature type="region of interest" description="Disordered" evidence="6">
    <location>
        <begin position="811"/>
        <end position="836"/>
    </location>
</feature>
<dbReference type="PANTHER" id="PTHR15751:SF12">
    <property type="entry name" value="TRAFFICKING KINESIN-BINDING PROTEIN MILT"/>
    <property type="match status" value="1"/>
</dbReference>
<dbReference type="GO" id="GO:0006605">
    <property type="term" value="P:protein targeting"/>
    <property type="evidence" value="ECO:0007669"/>
    <property type="project" value="TreeGrafter"/>
</dbReference>
<comment type="caution">
    <text evidence="9">The sequence shown here is derived from an EMBL/GenBank/DDBJ whole genome shotgun (WGS) entry which is preliminary data.</text>
</comment>
<evidence type="ECO:0000259" key="8">
    <source>
        <dbReference type="SMART" id="SM01424"/>
    </source>
</evidence>
<feature type="compositionally biased region" description="Low complexity" evidence="6">
    <location>
        <begin position="714"/>
        <end position="726"/>
    </location>
</feature>
<evidence type="ECO:0000256" key="5">
    <source>
        <dbReference type="SAM" id="Coils"/>
    </source>
</evidence>
<dbReference type="Proteomes" id="UP000828390">
    <property type="component" value="Unassembled WGS sequence"/>
</dbReference>
<feature type="compositionally biased region" description="Polar residues" evidence="6">
    <location>
        <begin position="812"/>
        <end position="825"/>
    </location>
</feature>
<comment type="subcellular location">
    <subcellularLocation>
        <location evidence="1">Mitochondrion</location>
    </subcellularLocation>
</comment>